<feature type="transmembrane region" description="Helical" evidence="1">
    <location>
        <begin position="56"/>
        <end position="77"/>
    </location>
</feature>
<feature type="transmembrane region" description="Helical" evidence="1">
    <location>
        <begin position="120"/>
        <end position="139"/>
    </location>
</feature>
<keyword evidence="1" id="KW-1133">Transmembrane helix</keyword>
<dbReference type="Proteomes" id="UP000430120">
    <property type="component" value="Unassembled WGS sequence"/>
</dbReference>
<dbReference type="OrthoDB" id="5457135at2"/>
<protein>
    <recommendedName>
        <fullName evidence="4">Transmembrane protein</fullName>
    </recommendedName>
</protein>
<evidence type="ECO:0008006" key="4">
    <source>
        <dbReference type="Google" id="ProtNLM"/>
    </source>
</evidence>
<feature type="transmembrane region" description="Helical" evidence="1">
    <location>
        <begin position="89"/>
        <end position="108"/>
    </location>
</feature>
<comment type="caution">
    <text evidence="2">The sequence shown here is derived from an EMBL/GenBank/DDBJ whole genome shotgun (WGS) entry which is preliminary data.</text>
</comment>
<gene>
    <name evidence="2" type="ORF">F7Q92_18470</name>
</gene>
<evidence type="ECO:0000256" key="1">
    <source>
        <dbReference type="SAM" id="Phobius"/>
    </source>
</evidence>
<keyword evidence="3" id="KW-1185">Reference proteome</keyword>
<keyword evidence="1" id="KW-0812">Transmembrane</keyword>
<name>A0A643F7P1_IDEDE</name>
<proteinExistence type="predicted"/>
<dbReference type="RefSeq" id="WP_151125567.1">
    <property type="nucleotide sequence ID" value="NZ_CP088082.1"/>
</dbReference>
<accession>A0A643F7P1</accession>
<reference evidence="2 3" key="1">
    <citation type="submission" date="2019-09" db="EMBL/GenBank/DDBJ databases">
        <title>Draft genome sequences of 48 bacterial type strains from the CCUG.</title>
        <authorList>
            <person name="Tunovic T."/>
            <person name="Pineiro-Iglesias B."/>
            <person name="Unosson C."/>
            <person name="Inganas E."/>
            <person name="Ohlen M."/>
            <person name="Cardew S."/>
            <person name="Jensie-Markopoulos S."/>
            <person name="Salva-Serra F."/>
            <person name="Jaen-Luchoro D."/>
            <person name="Karlsson R."/>
            <person name="Svensson-Stadler L."/>
            <person name="Chun J."/>
            <person name="Moore E."/>
        </authorList>
    </citation>
    <scope>NUCLEOTIDE SEQUENCE [LARGE SCALE GENOMIC DNA]</scope>
    <source>
        <strain evidence="2 3">CCUG 30977</strain>
    </source>
</reference>
<evidence type="ECO:0000313" key="2">
    <source>
        <dbReference type="EMBL" id="KAB0575581.1"/>
    </source>
</evidence>
<dbReference type="AlphaFoldDB" id="A0A643F7P1"/>
<organism evidence="2 3">
    <name type="scientific">Ideonella dechloratans</name>
    <dbReference type="NCBI Taxonomy" id="36863"/>
    <lineage>
        <taxon>Bacteria</taxon>
        <taxon>Pseudomonadati</taxon>
        <taxon>Pseudomonadota</taxon>
        <taxon>Betaproteobacteria</taxon>
        <taxon>Burkholderiales</taxon>
        <taxon>Sphaerotilaceae</taxon>
        <taxon>Ideonella</taxon>
    </lineage>
</organism>
<keyword evidence="1" id="KW-0472">Membrane</keyword>
<dbReference type="EMBL" id="VZPB01000063">
    <property type="protein sequence ID" value="KAB0575581.1"/>
    <property type="molecule type" value="Genomic_DNA"/>
</dbReference>
<evidence type="ECO:0000313" key="3">
    <source>
        <dbReference type="Proteomes" id="UP000430120"/>
    </source>
</evidence>
<sequence>MGSLNLATLALGLAAGLDALAALAHLACIALGAPAYRVMGAGERMARAAEAGQWRPTLVTLVIATGLAAMAFYAGAAAAQLPPLPLQRVLLLTFAAVLLVRALAFPWLKPMFPDNSARFWWVSSGICLVMALAHGWGAWRLG</sequence>